<name>A0A194WRQ0_MOLSC</name>
<evidence type="ECO:0000313" key="5">
    <source>
        <dbReference type="Proteomes" id="UP000070700"/>
    </source>
</evidence>
<keyword evidence="5" id="KW-1185">Reference proteome</keyword>
<evidence type="ECO:0000313" key="4">
    <source>
        <dbReference type="EMBL" id="KUJ10673.1"/>
    </source>
</evidence>
<dbReference type="OrthoDB" id="194358at2759"/>
<reference evidence="4 5" key="1">
    <citation type="submission" date="2015-10" db="EMBL/GenBank/DDBJ databases">
        <title>Full genome of DAOMC 229536 Phialocephala scopiformis, a fungal endophyte of spruce producing the potent anti-insectan compound rugulosin.</title>
        <authorList>
            <consortium name="DOE Joint Genome Institute"/>
            <person name="Walker A.K."/>
            <person name="Frasz S.L."/>
            <person name="Seifert K.A."/>
            <person name="Miller J.D."/>
            <person name="Mondo S.J."/>
            <person name="Labutti K."/>
            <person name="Lipzen A."/>
            <person name="Dockter R."/>
            <person name="Kennedy M."/>
            <person name="Grigoriev I.V."/>
            <person name="Spatafora J.W."/>
        </authorList>
    </citation>
    <scope>NUCLEOTIDE SEQUENCE [LARGE SCALE GENOMIC DNA]</scope>
    <source>
        <strain evidence="4 5">CBS 120377</strain>
    </source>
</reference>
<dbReference type="AlphaFoldDB" id="A0A194WRQ0"/>
<evidence type="ECO:0000256" key="2">
    <source>
        <dbReference type="ARBA" id="ARBA00023043"/>
    </source>
</evidence>
<dbReference type="GeneID" id="28830215"/>
<dbReference type="SMART" id="SM00248">
    <property type="entry name" value="ANK"/>
    <property type="match status" value="4"/>
</dbReference>
<dbReference type="InParanoid" id="A0A194WRQ0"/>
<evidence type="ECO:0000256" key="3">
    <source>
        <dbReference type="PROSITE-ProRule" id="PRU00023"/>
    </source>
</evidence>
<organism evidence="4 5">
    <name type="scientific">Mollisia scopiformis</name>
    <name type="common">Conifer needle endophyte fungus</name>
    <name type="synonym">Phialocephala scopiformis</name>
    <dbReference type="NCBI Taxonomy" id="149040"/>
    <lineage>
        <taxon>Eukaryota</taxon>
        <taxon>Fungi</taxon>
        <taxon>Dikarya</taxon>
        <taxon>Ascomycota</taxon>
        <taxon>Pezizomycotina</taxon>
        <taxon>Leotiomycetes</taxon>
        <taxon>Helotiales</taxon>
        <taxon>Mollisiaceae</taxon>
        <taxon>Mollisia</taxon>
    </lineage>
</organism>
<dbReference type="Gene3D" id="1.25.40.20">
    <property type="entry name" value="Ankyrin repeat-containing domain"/>
    <property type="match status" value="2"/>
</dbReference>
<dbReference type="InterPro" id="IPR002110">
    <property type="entry name" value="Ankyrin_rpt"/>
</dbReference>
<feature type="repeat" description="ANK" evidence="3">
    <location>
        <begin position="237"/>
        <end position="278"/>
    </location>
</feature>
<dbReference type="SUPFAM" id="SSF48403">
    <property type="entry name" value="Ankyrin repeat"/>
    <property type="match status" value="1"/>
</dbReference>
<dbReference type="InterPro" id="IPR036770">
    <property type="entry name" value="Ankyrin_rpt-contain_sf"/>
</dbReference>
<dbReference type="PANTHER" id="PTHR24126:SF14">
    <property type="entry name" value="ANK_REP_REGION DOMAIN-CONTAINING PROTEIN"/>
    <property type="match status" value="1"/>
</dbReference>
<sequence length="301" mass="33362">MDNQTDLTHDDNIGREQISSTSLPHDWRSHPFIFLTQACHAGDFETVRYILTEIREGPDLDDIKNSFSTDLLWACTTGYPDILTCLLEHGAPITNCATYAASIEDADTAIRIYDILFEHGLNLADYPGIVQYLENEKVLEYLLSNGADPNGLDDYHNVPLNICDTESTIKLLVDYGTDLSLAPLLHDFVCFPNHTYSEESCEFLLSVGVDINAPAVYAGHAPPGSKLYQDAAGRLVDGGTALHFLVRGFGRKGRPDVDPIPRMKWLLEHGANVDIKDDCGLTPLDYATEPAMIELLKSYQV</sequence>
<dbReference type="EMBL" id="KQ947428">
    <property type="protein sequence ID" value="KUJ10673.1"/>
    <property type="molecule type" value="Genomic_DNA"/>
</dbReference>
<dbReference type="PANTHER" id="PTHR24126">
    <property type="entry name" value="ANKYRIN REPEAT, PH AND SEC7 DOMAIN CONTAINING PROTEIN SECG-RELATED"/>
    <property type="match status" value="1"/>
</dbReference>
<keyword evidence="2 3" id="KW-0040">ANK repeat</keyword>
<dbReference type="PROSITE" id="PS50088">
    <property type="entry name" value="ANK_REPEAT"/>
    <property type="match status" value="1"/>
</dbReference>
<accession>A0A194WRQ0</accession>
<dbReference type="Pfam" id="PF13637">
    <property type="entry name" value="Ank_4"/>
    <property type="match status" value="1"/>
</dbReference>
<dbReference type="KEGG" id="psco:LY89DRAFT_739672"/>
<gene>
    <name evidence="4" type="ORF">LY89DRAFT_739672</name>
</gene>
<protein>
    <submittedName>
        <fullName evidence="4">Ankyrin</fullName>
    </submittedName>
</protein>
<dbReference type="RefSeq" id="XP_018065028.1">
    <property type="nucleotide sequence ID" value="XM_018220489.1"/>
</dbReference>
<proteinExistence type="predicted"/>
<evidence type="ECO:0000256" key="1">
    <source>
        <dbReference type="ARBA" id="ARBA00022737"/>
    </source>
</evidence>
<keyword evidence="1" id="KW-0677">Repeat</keyword>
<dbReference type="Proteomes" id="UP000070700">
    <property type="component" value="Unassembled WGS sequence"/>
</dbReference>